<dbReference type="InterPro" id="IPR019772">
    <property type="entry name" value="Ferrochelatase_AS"/>
</dbReference>
<feature type="binding site" evidence="7">
    <location>
        <position position="285"/>
    </location>
    <ligand>
        <name>Fe(2+)</name>
        <dbReference type="ChEBI" id="CHEBI:29033"/>
    </ligand>
</feature>
<evidence type="ECO:0000256" key="6">
    <source>
        <dbReference type="ARBA" id="ARBA00024536"/>
    </source>
</evidence>
<proteinExistence type="inferred from homology"/>
<dbReference type="UniPathway" id="UPA00252">
    <property type="reaction ID" value="UER00325"/>
</dbReference>
<comment type="similarity">
    <text evidence="1 7 8">Belongs to the ferrochelatase family.</text>
</comment>
<comment type="catalytic activity">
    <reaction evidence="7 8">
        <text>heme b + 2 H(+) = protoporphyrin IX + Fe(2+)</text>
        <dbReference type="Rhea" id="RHEA:22584"/>
        <dbReference type="ChEBI" id="CHEBI:15378"/>
        <dbReference type="ChEBI" id="CHEBI:29033"/>
        <dbReference type="ChEBI" id="CHEBI:57306"/>
        <dbReference type="ChEBI" id="CHEBI:60344"/>
        <dbReference type="EC" id="4.98.1.1"/>
    </reaction>
</comment>
<dbReference type="InterPro" id="IPR033659">
    <property type="entry name" value="Ferrochelatase_N"/>
</dbReference>
<dbReference type="EC" id="4.98.1.1" evidence="7 8"/>
<comment type="function">
    <text evidence="7 8">Catalyzes the ferrous insertion into protoporphyrin IX.</text>
</comment>
<sequence>MGLYRAPRLRTCSTWCGLCGSSRRRWGVGDRAAVLLLAHGTPDTLDEIPQYLSNVTGGRPMPESVIEEIRHRYSLIGSSPLTRLTQEQGRLLGNELDVPVYVGMRNWKPYIKDTVHLMVEDGITSAVVICLAPQNSRTSVGLYKRAVEAAAGDRLRIDFVEGWADDLLLAEAFAERLRPLWHALSREIGDPAPVLFTAHSVPQRTVEPGPDQPADPYADQARLTAENVADCVPTLREWSFAFQSQGMSGGPWLGPTVEDTLTAMREAGHTTVIIHPIGFLCDHVEILYDIDIAFRDFGKNLGMRVERPRSLNSSPLLTAALRGLAKNGLWRLAQA</sequence>
<organism evidence="9 10">
    <name type="scientific">Alloacidobacterium dinghuense</name>
    <dbReference type="NCBI Taxonomy" id="2763107"/>
    <lineage>
        <taxon>Bacteria</taxon>
        <taxon>Pseudomonadati</taxon>
        <taxon>Acidobacteriota</taxon>
        <taxon>Terriglobia</taxon>
        <taxon>Terriglobales</taxon>
        <taxon>Acidobacteriaceae</taxon>
        <taxon>Alloacidobacterium</taxon>
    </lineage>
</organism>
<keyword evidence="10" id="KW-1185">Reference proteome</keyword>
<dbReference type="Proteomes" id="UP000515312">
    <property type="component" value="Chromosome"/>
</dbReference>
<dbReference type="Pfam" id="PF00762">
    <property type="entry name" value="Ferrochelatase"/>
    <property type="match status" value="1"/>
</dbReference>
<keyword evidence="7" id="KW-0479">Metal-binding</keyword>
<dbReference type="SUPFAM" id="SSF53800">
    <property type="entry name" value="Chelatase"/>
    <property type="match status" value="1"/>
</dbReference>
<feature type="binding site" evidence="7">
    <location>
        <position position="199"/>
    </location>
    <ligand>
        <name>Fe(2+)</name>
        <dbReference type="ChEBI" id="CHEBI:29033"/>
    </ligand>
</feature>
<reference evidence="9 10" key="1">
    <citation type="submission" date="2020-08" db="EMBL/GenBank/DDBJ databases">
        <title>Edaphobacter telluris sp. nov. and Acidobacterium dinghuensis sp. nov., two acidobacteria isolated from forest soil.</title>
        <authorList>
            <person name="Fu J."/>
            <person name="Qiu L."/>
        </authorList>
    </citation>
    <scope>NUCLEOTIDE SEQUENCE [LARGE SCALE GENOMIC DNA]</scope>
    <source>
        <strain evidence="9">4Y35</strain>
    </source>
</reference>
<evidence type="ECO:0000313" key="9">
    <source>
        <dbReference type="EMBL" id="QNI32893.1"/>
    </source>
</evidence>
<evidence type="ECO:0000256" key="8">
    <source>
        <dbReference type="RuleBase" id="RU000607"/>
    </source>
</evidence>
<dbReference type="PANTHER" id="PTHR11108:SF1">
    <property type="entry name" value="FERROCHELATASE, MITOCHONDRIAL"/>
    <property type="match status" value="1"/>
</dbReference>
<comment type="pathway">
    <text evidence="7 8">Porphyrin-containing compound metabolism; protoheme biosynthesis; protoheme from protoporphyrin-IX: step 1/1.</text>
</comment>
<evidence type="ECO:0000256" key="2">
    <source>
        <dbReference type="ARBA" id="ARBA00023004"/>
    </source>
</evidence>
<dbReference type="EMBL" id="CP060394">
    <property type="protein sequence ID" value="QNI32893.1"/>
    <property type="molecule type" value="Genomic_DNA"/>
</dbReference>
<dbReference type="GO" id="GO:0006783">
    <property type="term" value="P:heme biosynthetic process"/>
    <property type="evidence" value="ECO:0007669"/>
    <property type="project" value="UniProtKB-UniRule"/>
</dbReference>
<protein>
    <recommendedName>
        <fullName evidence="7 8">Ferrochelatase</fullName>
        <ecNumber evidence="7 8">4.98.1.1</ecNumber>
    </recommendedName>
    <alternativeName>
        <fullName evidence="7">Heme synthase</fullName>
    </alternativeName>
    <alternativeName>
        <fullName evidence="7">Protoheme ferro-lyase</fullName>
    </alternativeName>
</protein>
<evidence type="ECO:0000313" key="10">
    <source>
        <dbReference type="Proteomes" id="UP000515312"/>
    </source>
</evidence>
<keyword evidence="3 7" id="KW-0350">Heme biosynthesis</keyword>
<dbReference type="NCBIfam" id="TIGR00109">
    <property type="entry name" value="hemH"/>
    <property type="match status" value="1"/>
</dbReference>
<dbReference type="Gene3D" id="3.40.50.1400">
    <property type="match status" value="2"/>
</dbReference>
<evidence type="ECO:0000256" key="4">
    <source>
        <dbReference type="ARBA" id="ARBA00023239"/>
    </source>
</evidence>
<dbReference type="PANTHER" id="PTHR11108">
    <property type="entry name" value="FERROCHELATASE"/>
    <property type="match status" value="1"/>
</dbReference>
<comment type="catalytic activity">
    <reaction evidence="6">
        <text>Fe-coproporphyrin III + 2 H(+) = coproporphyrin III + Fe(2+)</text>
        <dbReference type="Rhea" id="RHEA:49572"/>
        <dbReference type="ChEBI" id="CHEBI:15378"/>
        <dbReference type="ChEBI" id="CHEBI:29033"/>
        <dbReference type="ChEBI" id="CHEBI:68438"/>
        <dbReference type="ChEBI" id="CHEBI:131725"/>
        <dbReference type="EC" id="4.99.1.9"/>
    </reaction>
    <physiologicalReaction direction="right-to-left" evidence="6">
        <dbReference type="Rhea" id="RHEA:49574"/>
    </physiologicalReaction>
</comment>
<dbReference type="InterPro" id="IPR001015">
    <property type="entry name" value="Ferrochelatase"/>
</dbReference>
<dbReference type="GO" id="GO:0046872">
    <property type="term" value="F:metal ion binding"/>
    <property type="evidence" value="ECO:0007669"/>
    <property type="project" value="UniProtKB-KW"/>
</dbReference>
<gene>
    <name evidence="7 9" type="primary">hemH</name>
    <name evidence="9" type="ORF">H7849_02545</name>
</gene>
<dbReference type="CDD" id="cd03411">
    <property type="entry name" value="Ferrochelatase_N"/>
    <property type="match status" value="1"/>
</dbReference>
<evidence type="ECO:0000256" key="1">
    <source>
        <dbReference type="ARBA" id="ARBA00007718"/>
    </source>
</evidence>
<keyword evidence="4 7" id="KW-0456">Lyase</keyword>
<dbReference type="GO" id="GO:0004325">
    <property type="term" value="F:ferrochelatase activity"/>
    <property type="evidence" value="ECO:0007669"/>
    <property type="project" value="UniProtKB-UniRule"/>
</dbReference>
<keyword evidence="5 7" id="KW-0627">Porphyrin biosynthesis</keyword>
<dbReference type="AlphaFoldDB" id="A0A7G8BK23"/>
<dbReference type="KEGG" id="adin:H7849_02545"/>
<dbReference type="InterPro" id="IPR033644">
    <property type="entry name" value="Ferrochelatase_C"/>
</dbReference>
<evidence type="ECO:0000256" key="3">
    <source>
        <dbReference type="ARBA" id="ARBA00023133"/>
    </source>
</evidence>
<dbReference type="PROSITE" id="PS00534">
    <property type="entry name" value="FERROCHELATASE"/>
    <property type="match status" value="1"/>
</dbReference>
<comment type="subcellular location">
    <subcellularLocation>
        <location evidence="7 8">Cytoplasm</location>
    </subcellularLocation>
</comment>
<evidence type="ECO:0000256" key="7">
    <source>
        <dbReference type="HAMAP-Rule" id="MF_00323"/>
    </source>
</evidence>
<name>A0A7G8BK23_9BACT</name>
<dbReference type="CDD" id="cd00419">
    <property type="entry name" value="Ferrochelatase_C"/>
    <property type="match status" value="1"/>
</dbReference>
<dbReference type="GO" id="GO:0005737">
    <property type="term" value="C:cytoplasm"/>
    <property type="evidence" value="ECO:0007669"/>
    <property type="project" value="UniProtKB-SubCell"/>
</dbReference>
<keyword evidence="7 8" id="KW-0963">Cytoplasm</keyword>
<accession>A0A7G8BK23</accession>
<keyword evidence="2 7" id="KW-0408">Iron</keyword>
<dbReference type="HAMAP" id="MF_00323">
    <property type="entry name" value="Ferrochelatase"/>
    <property type="match status" value="1"/>
</dbReference>
<evidence type="ECO:0000256" key="5">
    <source>
        <dbReference type="ARBA" id="ARBA00023244"/>
    </source>
</evidence>